<keyword evidence="4 6" id="KW-1133">Transmembrane helix</keyword>
<dbReference type="Pfam" id="PF12698">
    <property type="entry name" value="ABC2_membrane_3"/>
    <property type="match status" value="1"/>
</dbReference>
<feature type="transmembrane region" description="Helical" evidence="6">
    <location>
        <begin position="368"/>
        <end position="387"/>
    </location>
</feature>
<evidence type="ECO:0000256" key="2">
    <source>
        <dbReference type="ARBA" id="ARBA00022475"/>
    </source>
</evidence>
<dbReference type="InterPro" id="IPR051449">
    <property type="entry name" value="ABC-2_transporter_component"/>
</dbReference>
<protein>
    <submittedName>
        <fullName evidence="8">ABC transporter permease</fullName>
    </submittedName>
</protein>
<evidence type="ECO:0000256" key="3">
    <source>
        <dbReference type="ARBA" id="ARBA00022692"/>
    </source>
</evidence>
<dbReference type="PANTHER" id="PTHR30294:SF29">
    <property type="entry name" value="MULTIDRUG ABC TRANSPORTER PERMEASE YBHS-RELATED"/>
    <property type="match status" value="1"/>
</dbReference>
<dbReference type="RefSeq" id="WP_377279745.1">
    <property type="nucleotide sequence ID" value="NZ_JBHSGL010000014.1"/>
</dbReference>
<name>A0ABV9MFY6_9BACL</name>
<feature type="transmembrane region" description="Helical" evidence="6">
    <location>
        <begin position="313"/>
        <end position="332"/>
    </location>
</feature>
<evidence type="ECO:0000313" key="8">
    <source>
        <dbReference type="EMBL" id="MFC4714011.1"/>
    </source>
</evidence>
<evidence type="ECO:0000256" key="5">
    <source>
        <dbReference type="ARBA" id="ARBA00023136"/>
    </source>
</evidence>
<comment type="subcellular location">
    <subcellularLocation>
        <location evidence="1">Cell membrane</location>
        <topology evidence="1">Multi-pass membrane protein</topology>
    </subcellularLocation>
</comment>
<accession>A0ABV9MFY6</accession>
<feature type="transmembrane region" description="Helical" evidence="6">
    <location>
        <begin position="338"/>
        <end position="356"/>
    </location>
</feature>
<evidence type="ECO:0000256" key="6">
    <source>
        <dbReference type="SAM" id="Phobius"/>
    </source>
</evidence>
<dbReference type="PANTHER" id="PTHR30294">
    <property type="entry name" value="MEMBRANE COMPONENT OF ABC TRANSPORTER YHHJ-RELATED"/>
    <property type="match status" value="1"/>
</dbReference>
<comment type="caution">
    <text evidence="8">The sequence shown here is derived from an EMBL/GenBank/DDBJ whole genome shotgun (WGS) entry which is preliminary data.</text>
</comment>
<evidence type="ECO:0000256" key="4">
    <source>
        <dbReference type="ARBA" id="ARBA00022989"/>
    </source>
</evidence>
<evidence type="ECO:0000259" key="7">
    <source>
        <dbReference type="Pfam" id="PF12698"/>
    </source>
</evidence>
<feature type="transmembrane region" description="Helical" evidence="6">
    <location>
        <begin position="228"/>
        <end position="254"/>
    </location>
</feature>
<dbReference type="EMBL" id="JBHSGL010000014">
    <property type="protein sequence ID" value="MFC4714011.1"/>
    <property type="molecule type" value="Genomic_DNA"/>
</dbReference>
<evidence type="ECO:0000313" key="9">
    <source>
        <dbReference type="Proteomes" id="UP001595932"/>
    </source>
</evidence>
<keyword evidence="3 6" id="KW-0812">Transmembrane</keyword>
<feature type="domain" description="ABC-2 type transporter transmembrane" evidence="7">
    <location>
        <begin position="19"/>
        <end position="387"/>
    </location>
</feature>
<dbReference type="InterPro" id="IPR013525">
    <property type="entry name" value="ABC2_TM"/>
</dbReference>
<sequence>MHSFWIIFKQAFKTKAMTKSFLITTLVVVAFFFLLANLPKIIDGFDGDDNAQQILPVLDTSGNYTEPLQLQLAQLDSALQLETTKLTEAELRTSVEEGSIDAFLVLEGEDRIAARYVAESANELGQAMGIENALQNLQTAMVAQQLELEEAELAQLFAPVEMQREAVSESSKSQEELSQARGLVYILIMVIYIAVIYYPNMIAMEVANEKSSRVMEILISSVSPVKHMFAKIAGIGSLGILQMVVFAFAGYLAIQSAGSELTEGVFSVMGFSEVKFSTFFYAILFFLLGYFLYAVLAALLGSLVSRTEDVQQLMLPMMILVIIASFIAFSGISMPEATYVTVASYIPFFAPLVMFLRVGLLDIPLWEPLLSIAIMLLTIGILGWFGARVYRGGVLMYGSSQSLKDIRKAIRLGNEK</sequence>
<keyword evidence="2" id="KW-1003">Cell membrane</keyword>
<proteinExistence type="predicted"/>
<organism evidence="8 9">
    <name type="scientific">Planococcus dechangensis</name>
    <dbReference type="NCBI Taxonomy" id="1176255"/>
    <lineage>
        <taxon>Bacteria</taxon>
        <taxon>Bacillati</taxon>
        <taxon>Bacillota</taxon>
        <taxon>Bacilli</taxon>
        <taxon>Bacillales</taxon>
        <taxon>Caryophanaceae</taxon>
        <taxon>Planococcus</taxon>
    </lineage>
</organism>
<reference evidence="9" key="1">
    <citation type="journal article" date="2019" name="Int. J. Syst. Evol. Microbiol.">
        <title>The Global Catalogue of Microorganisms (GCM) 10K type strain sequencing project: providing services to taxonomists for standard genome sequencing and annotation.</title>
        <authorList>
            <consortium name="The Broad Institute Genomics Platform"/>
            <consortium name="The Broad Institute Genome Sequencing Center for Infectious Disease"/>
            <person name="Wu L."/>
            <person name="Ma J."/>
        </authorList>
    </citation>
    <scope>NUCLEOTIDE SEQUENCE [LARGE SCALE GENOMIC DNA]</scope>
    <source>
        <strain evidence="9">CGMCC 1.12151</strain>
    </source>
</reference>
<evidence type="ECO:0000256" key="1">
    <source>
        <dbReference type="ARBA" id="ARBA00004651"/>
    </source>
</evidence>
<feature type="transmembrane region" description="Helical" evidence="6">
    <location>
        <begin position="279"/>
        <end position="301"/>
    </location>
</feature>
<dbReference type="Proteomes" id="UP001595932">
    <property type="component" value="Unassembled WGS sequence"/>
</dbReference>
<keyword evidence="5 6" id="KW-0472">Membrane</keyword>
<feature type="transmembrane region" description="Helical" evidence="6">
    <location>
        <begin position="182"/>
        <end position="207"/>
    </location>
</feature>
<keyword evidence="9" id="KW-1185">Reference proteome</keyword>
<gene>
    <name evidence="8" type="ORF">ACFO5U_14180</name>
</gene>